<evidence type="ECO:0000313" key="2">
    <source>
        <dbReference type="Proteomes" id="UP000438429"/>
    </source>
</evidence>
<accession>A0A6A4RRV5</accession>
<dbReference type="AlphaFoldDB" id="A0A6A4RRV5"/>
<comment type="caution">
    <text evidence="1">The sequence shown here is derived from an EMBL/GenBank/DDBJ whole genome shotgun (WGS) entry which is preliminary data.</text>
</comment>
<organism evidence="1 2">
    <name type="scientific">Scophthalmus maximus</name>
    <name type="common">Turbot</name>
    <name type="synonym">Psetta maxima</name>
    <dbReference type="NCBI Taxonomy" id="52904"/>
    <lineage>
        <taxon>Eukaryota</taxon>
        <taxon>Metazoa</taxon>
        <taxon>Chordata</taxon>
        <taxon>Craniata</taxon>
        <taxon>Vertebrata</taxon>
        <taxon>Euteleostomi</taxon>
        <taxon>Actinopterygii</taxon>
        <taxon>Neopterygii</taxon>
        <taxon>Teleostei</taxon>
        <taxon>Neoteleostei</taxon>
        <taxon>Acanthomorphata</taxon>
        <taxon>Carangaria</taxon>
        <taxon>Pleuronectiformes</taxon>
        <taxon>Pleuronectoidei</taxon>
        <taxon>Scophthalmidae</taxon>
        <taxon>Scophthalmus</taxon>
    </lineage>
</organism>
<evidence type="ECO:0000313" key="1">
    <source>
        <dbReference type="EMBL" id="KAF0021354.1"/>
    </source>
</evidence>
<sequence length="97" mass="11090">MESLFTSRWMTPCEWRKVNACRTPSLTVAICCSFSLRHRDAVDSDPKRNATQVSRLPAHLVSLMMSVRVPPCRYSMITQSSSSTRALRYISTTFRCL</sequence>
<reference evidence="1 2" key="1">
    <citation type="submission" date="2019-06" db="EMBL/GenBank/DDBJ databases">
        <title>Draft genomes of female and male turbot (Scophthalmus maximus).</title>
        <authorList>
            <person name="Xu H."/>
            <person name="Xu X.-W."/>
            <person name="Shao C."/>
            <person name="Chen S."/>
        </authorList>
    </citation>
    <scope>NUCLEOTIDE SEQUENCE [LARGE SCALE GENOMIC DNA]</scope>
    <source>
        <strain evidence="1">Ysfricsl-2016a</strain>
        <tissue evidence="1">Blood</tissue>
    </source>
</reference>
<dbReference type="Proteomes" id="UP000438429">
    <property type="component" value="Unassembled WGS sequence"/>
</dbReference>
<name>A0A6A4RRV5_SCOMX</name>
<protein>
    <submittedName>
        <fullName evidence="1">Uncharacterized protein</fullName>
    </submittedName>
</protein>
<gene>
    <name evidence="1" type="ORF">F2P81_026392</name>
</gene>
<dbReference type="EMBL" id="VEVO01014195">
    <property type="protein sequence ID" value="KAF0021354.1"/>
    <property type="molecule type" value="Genomic_DNA"/>
</dbReference>
<proteinExistence type="predicted"/>